<organism evidence="4 5">
    <name type="scientific">Helianthus annuus</name>
    <name type="common">Common sunflower</name>
    <dbReference type="NCBI Taxonomy" id="4232"/>
    <lineage>
        <taxon>Eukaryota</taxon>
        <taxon>Viridiplantae</taxon>
        <taxon>Streptophyta</taxon>
        <taxon>Embryophyta</taxon>
        <taxon>Tracheophyta</taxon>
        <taxon>Spermatophyta</taxon>
        <taxon>Magnoliopsida</taxon>
        <taxon>eudicotyledons</taxon>
        <taxon>Gunneridae</taxon>
        <taxon>Pentapetalae</taxon>
        <taxon>asterids</taxon>
        <taxon>campanulids</taxon>
        <taxon>Asterales</taxon>
        <taxon>Asteraceae</taxon>
        <taxon>Asteroideae</taxon>
        <taxon>Heliantheae alliance</taxon>
        <taxon>Heliantheae</taxon>
        <taxon>Helianthus</taxon>
    </lineage>
</organism>
<feature type="domain" description="DUF1664" evidence="2">
    <location>
        <begin position="91"/>
        <end position="211"/>
    </location>
</feature>
<dbReference type="EMBL" id="CM007902">
    <property type="protein sequence ID" value="OTG00927.1"/>
    <property type="molecule type" value="Genomic_DNA"/>
</dbReference>
<proteinExistence type="predicted"/>
<gene>
    <name evidence="4" type="ORF">HannXRQ_Chr13g0396491</name>
    <name evidence="3" type="ORF">HanXRQr2_Chr13g0578421</name>
</gene>
<protein>
    <recommendedName>
        <fullName evidence="2">DUF1664 domain-containing protein</fullName>
    </recommendedName>
</protein>
<evidence type="ECO:0000313" key="4">
    <source>
        <dbReference type="EMBL" id="OTG00927.1"/>
    </source>
</evidence>
<evidence type="ECO:0000259" key="2">
    <source>
        <dbReference type="Pfam" id="PF07889"/>
    </source>
</evidence>
<dbReference type="OrthoDB" id="544175at2759"/>
<dbReference type="PANTHER" id="PTHR46667:SF6">
    <property type="entry name" value="OS01G0185100 PROTEIN"/>
    <property type="match status" value="1"/>
</dbReference>
<dbReference type="EMBL" id="MNCJ02000328">
    <property type="protein sequence ID" value="KAF5772555.1"/>
    <property type="molecule type" value="Genomic_DNA"/>
</dbReference>
<sequence length="307" mass="32801">MAMQTGMGFSKIIFIVGAGYTSTLLLNNGKLSELLGELQALVKGYEGKQGDEGDYGDAIAGQIRRLATEVRQLAAARQVTVFNGGSSVDAASLVVPAAALGTVGYGYLWWKGLSFSDLMFVTKSNITNAVSSLKNNLEQVSDAIAAAKKHLTQRVENLDGKLDKQVEISKSIQGEVTDVRDDLNQLDYNLDSLREMVSGIDGKIMTLEEKQEFARRGVQYLCNKFDGNMISGNTQVQFKLAGKSVGGSLSSGGMIALEGVKEIPDILDSGGVNNLPATGVPENSTPVLKSQSRMLTRKITVTAKVNV</sequence>
<reference evidence="3 5" key="1">
    <citation type="journal article" date="2017" name="Nature">
        <title>The sunflower genome provides insights into oil metabolism, flowering and Asterid evolution.</title>
        <authorList>
            <person name="Badouin H."/>
            <person name="Gouzy J."/>
            <person name="Grassa C.J."/>
            <person name="Murat F."/>
            <person name="Staton S.E."/>
            <person name="Cottret L."/>
            <person name="Lelandais-Briere C."/>
            <person name="Owens G.L."/>
            <person name="Carrere S."/>
            <person name="Mayjonade B."/>
            <person name="Legrand L."/>
            <person name="Gill N."/>
            <person name="Kane N.C."/>
            <person name="Bowers J.E."/>
            <person name="Hubner S."/>
            <person name="Bellec A."/>
            <person name="Berard A."/>
            <person name="Berges H."/>
            <person name="Blanchet N."/>
            <person name="Boniface M.C."/>
            <person name="Brunel D."/>
            <person name="Catrice O."/>
            <person name="Chaidir N."/>
            <person name="Claudel C."/>
            <person name="Donnadieu C."/>
            <person name="Faraut T."/>
            <person name="Fievet G."/>
            <person name="Helmstetter N."/>
            <person name="King M."/>
            <person name="Knapp S.J."/>
            <person name="Lai Z."/>
            <person name="Le Paslier M.C."/>
            <person name="Lippi Y."/>
            <person name="Lorenzon L."/>
            <person name="Mandel J.R."/>
            <person name="Marage G."/>
            <person name="Marchand G."/>
            <person name="Marquand E."/>
            <person name="Bret-Mestries E."/>
            <person name="Morien E."/>
            <person name="Nambeesan S."/>
            <person name="Nguyen T."/>
            <person name="Pegot-Espagnet P."/>
            <person name="Pouilly N."/>
            <person name="Raftis F."/>
            <person name="Sallet E."/>
            <person name="Schiex T."/>
            <person name="Thomas J."/>
            <person name="Vandecasteele C."/>
            <person name="Vares D."/>
            <person name="Vear F."/>
            <person name="Vautrin S."/>
            <person name="Crespi M."/>
            <person name="Mangin B."/>
            <person name="Burke J.M."/>
            <person name="Salse J."/>
            <person name="Munos S."/>
            <person name="Vincourt P."/>
            <person name="Rieseberg L.H."/>
            <person name="Langlade N.B."/>
        </authorList>
    </citation>
    <scope>NUCLEOTIDE SEQUENCE [LARGE SCALE GENOMIC DNA]</scope>
    <source>
        <strain evidence="5">cv. SF193</strain>
        <tissue evidence="3">Leaves</tissue>
    </source>
</reference>
<dbReference type="Gene3D" id="1.20.5.340">
    <property type="match status" value="1"/>
</dbReference>
<evidence type="ECO:0000313" key="5">
    <source>
        <dbReference type="Proteomes" id="UP000215914"/>
    </source>
</evidence>
<accession>A0A251SQ10</accession>
<dbReference type="OMA" id="WYLCNIV"/>
<feature type="coiled-coil region" evidence="1">
    <location>
        <begin position="123"/>
        <end position="150"/>
    </location>
</feature>
<keyword evidence="1" id="KW-0175">Coiled coil</keyword>
<reference evidence="4" key="2">
    <citation type="submission" date="2017-02" db="EMBL/GenBank/DDBJ databases">
        <title>Sunflower complete genome.</title>
        <authorList>
            <person name="Langlade N."/>
            <person name="Munos S."/>
        </authorList>
    </citation>
    <scope>NUCLEOTIDE SEQUENCE [LARGE SCALE GENOMIC DNA]</scope>
    <source>
        <tissue evidence="4">Leaves</tissue>
    </source>
</reference>
<keyword evidence="5" id="KW-1185">Reference proteome</keyword>
<dbReference type="FunCoup" id="A0A251SQ10">
    <property type="interactions" value="3671"/>
</dbReference>
<dbReference type="InterPro" id="IPR012458">
    <property type="entry name" value="DUF1664"/>
</dbReference>
<dbReference type="Proteomes" id="UP000215914">
    <property type="component" value="Chromosome 13"/>
</dbReference>
<evidence type="ECO:0000256" key="1">
    <source>
        <dbReference type="SAM" id="Coils"/>
    </source>
</evidence>
<evidence type="ECO:0000313" key="3">
    <source>
        <dbReference type="EMBL" id="KAF5772555.1"/>
    </source>
</evidence>
<dbReference type="AlphaFoldDB" id="A0A251SQ10"/>
<dbReference type="InParanoid" id="A0A251SQ10"/>
<reference evidence="3" key="3">
    <citation type="submission" date="2020-06" db="EMBL/GenBank/DDBJ databases">
        <title>Helianthus annuus Genome sequencing and assembly Release 2.</title>
        <authorList>
            <person name="Gouzy J."/>
            <person name="Langlade N."/>
            <person name="Munos S."/>
        </authorList>
    </citation>
    <scope>NUCLEOTIDE SEQUENCE</scope>
    <source>
        <tissue evidence="3">Leaves</tissue>
    </source>
</reference>
<dbReference type="PANTHER" id="PTHR46667">
    <property type="entry name" value="OS05G0182700 PROTEIN"/>
    <property type="match status" value="1"/>
</dbReference>
<dbReference type="Pfam" id="PF07889">
    <property type="entry name" value="DUF1664"/>
    <property type="match status" value="1"/>
</dbReference>
<name>A0A251SQ10_HELAN</name>
<dbReference type="Gramene" id="mRNA:HanXRQr2_Chr13g0578421">
    <property type="protein sequence ID" value="mRNA:HanXRQr2_Chr13g0578421"/>
    <property type="gene ID" value="HanXRQr2_Chr13g0578421"/>
</dbReference>